<dbReference type="PRINTS" id="PR00381">
    <property type="entry name" value="KINESINLIGHT"/>
</dbReference>
<dbReference type="Gene3D" id="1.25.40.10">
    <property type="entry name" value="Tetratricopeptide repeat domain"/>
    <property type="match status" value="2"/>
</dbReference>
<dbReference type="SUPFAM" id="SSF48452">
    <property type="entry name" value="TPR-like"/>
    <property type="match status" value="2"/>
</dbReference>
<dbReference type="InterPro" id="IPR002151">
    <property type="entry name" value="Kinesin_light"/>
</dbReference>
<dbReference type="InterPro" id="IPR027417">
    <property type="entry name" value="P-loop_NTPase"/>
</dbReference>
<gene>
    <name evidence="13" type="ORF">FIBSPDRAFT_250985</name>
</gene>
<feature type="repeat" description="TPR" evidence="10">
    <location>
        <begin position="789"/>
        <end position="822"/>
    </location>
</feature>
<evidence type="ECO:0000256" key="6">
    <source>
        <dbReference type="ARBA" id="ARBA00022803"/>
    </source>
</evidence>
<dbReference type="Proteomes" id="UP000076532">
    <property type="component" value="Unassembled WGS sequence"/>
</dbReference>
<keyword evidence="4" id="KW-0493">Microtubule</keyword>
<evidence type="ECO:0000259" key="11">
    <source>
        <dbReference type="Pfam" id="PF00931"/>
    </source>
</evidence>
<dbReference type="EMBL" id="KV417711">
    <property type="protein sequence ID" value="KZP08930.1"/>
    <property type="molecule type" value="Genomic_DNA"/>
</dbReference>
<dbReference type="InterPro" id="IPR019734">
    <property type="entry name" value="TPR_rpt"/>
</dbReference>
<dbReference type="PANTHER" id="PTHR45783:SF3">
    <property type="entry name" value="KINESIN LIGHT CHAIN"/>
    <property type="match status" value="1"/>
</dbReference>
<evidence type="ECO:0000259" key="12">
    <source>
        <dbReference type="Pfam" id="PF24809"/>
    </source>
</evidence>
<dbReference type="InterPro" id="IPR002182">
    <property type="entry name" value="NB-ARC"/>
</dbReference>
<evidence type="ECO:0000313" key="14">
    <source>
        <dbReference type="Proteomes" id="UP000076532"/>
    </source>
</evidence>
<evidence type="ECO:0000256" key="8">
    <source>
        <dbReference type="ARBA" id="ARBA00023175"/>
    </source>
</evidence>
<sequence>MLCRKTQGLASGSSSSSYDLEYICKTATNDLRDMRDAGQLSSADYDLITSTSKPGEILLPVGTANASRISAAVEPLIALLEGFGAAIDMVVQFSPQFMGVSILGLVWGSIKFMMNIARDVSDALGTVVEVLDEIRNSLPALEVYIKLFGFSDIQLLKGPLVDIYTQLMLFGVQAVKLFDRSMLGALVKSTSTSQAKHFQSLSTKIAKARDEVDRIANVEHMHQTDQGLKVQASENSKAEKFRMEIRQLGHIGASTEVHPPPSLLPFNDASVDLISSCFTGRLEDIQFIADAFSSPTGSAPARCAIWGMPGLGKSQLTLKYAHSSFELGRHTHVFAISATTVEKLSRGLTNVLQPVQHLERYNSDQAAQLMAARDCFEHSEKYGFVKWLIIFDDATSETVSFLRENLPRQNANGSILITTRTLEIAEALTSAAGHRHPVYELKALSPMQSAELLLKTAGIHSSAAADLDSAQKLVERIGRLPLAVDQAGAFMKENGFQSANQLNNLYDKQGSEEIISWTNSLTNYQETSVLAAFTAPLQRLGASNPDVLNLLRVLAYFDPEHIPLDIVVLGAEKARSHLASHTESAPPASLARKDKQSTLRRFIARLPVPGKRGKPPSLAVAQSGNVDTASAGVPLELRPLLESICSDKWRRGACGHLKALSLAQPLYGEKPSLHIHDLIRQVVQQTTPAHESGQDPYHALAVMLLYHAFETIEDVGSPQSWKECERFVPHLMALVKHVGALPINLLGLLSVRVAEYFKKRGRYEEAAALCQHALAQQEKQLGADHLDTLATAHNLAEAYQRQGKYNEAEALYQRALAGREQQLGADHWATLSTANGLANLYQHQGKPEEAKALYQRALAGREQQLGAGHPRTLSTANNLAVLYKNQEQYVEAEPLYRRALAGQTQQLGADHPDTLVTVSNLAGLYAAQKNYIEAEAWYQRALASREQRLGVDHPDTLTTVHCLADLYATQKKYIEAEARYQRALAGREQRLGVDHPNTLTTAHNLATLYFQQGKYVEAESRFKRVLASTEVSLGIHDPKTINTMKWLANVYGKQGRDGEANTLRVRAMEAEKVRSSK</sequence>
<keyword evidence="14" id="KW-1185">Reference proteome</keyword>
<evidence type="ECO:0000256" key="2">
    <source>
        <dbReference type="ARBA" id="ARBA00009622"/>
    </source>
</evidence>
<evidence type="ECO:0000256" key="3">
    <source>
        <dbReference type="ARBA" id="ARBA00022490"/>
    </source>
</evidence>
<evidence type="ECO:0000256" key="10">
    <source>
        <dbReference type="PROSITE-ProRule" id="PRU00339"/>
    </source>
</evidence>
<evidence type="ECO:0000256" key="5">
    <source>
        <dbReference type="ARBA" id="ARBA00022737"/>
    </source>
</evidence>
<keyword evidence="9" id="KW-0206">Cytoskeleton</keyword>
<dbReference type="SMART" id="SM00028">
    <property type="entry name" value="TPR"/>
    <property type="match status" value="7"/>
</dbReference>
<dbReference type="InterPro" id="IPR056125">
    <property type="entry name" value="DUF7708"/>
</dbReference>
<keyword evidence="3" id="KW-0963">Cytoplasm</keyword>
<keyword evidence="7" id="KW-0175">Coiled coil</keyword>
<evidence type="ECO:0000256" key="1">
    <source>
        <dbReference type="ARBA" id="ARBA00004245"/>
    </source>
</evidence>
<dbReference type="PANTHER" id="PTHR45783">
    <property type="entry name" value="KINESIN LIGHT CHAIN"/>
    <property type="match status" value="1"/>
</dbReference>
<name>A0A165XV63_9AGAM</name>
<accession>A0A165XV63</accession>
<reference evidence="13 14" key="1">
    <citation type="journal article" date="2016" name="Mol. Biol. Evol.">
        <title>Comparative Genomics of Early-Diverging Mushroom-Forming Fungi Provides Insights into the Origins of Lignocellulose Decay Capabilities.</title>
        <authorList>
            <person name="Nagy L.G."/>
            <person name="Riley R."/>
            <person name="Tritt A."/>
            <person name="Adam C."/>
            <person name="Daum C."/>
            <person name="Floudas D."/>
            <person name="Sun H."/>
            <person name="Yadav J.S."/>
            <person name="Pangilinan J."/>
            <person name="Larsson K.H."/>
            <person name="Matsuura K."/>
            <person name="Barry K."/>
            <person name="Labutti K."/>
            <person name="Kuo R."/>
            <person name="Ohm R.A."/>
            <person name="Bhattacharya S.S."/>
            <person name="Shirouzu T."/>
            <person name="Yoshinaga Y."/>
            <person name="Martin F.M."/>
            <person name="Grigoriev I.V."/>
            <person name="Hibbett D.S."/>
        </authorList>
    </citation>
    <scope>NUCLEOTIDE SEQUENCE [LARGE SCALE GENOMIC DNA]</scope>
    <source>
        <strain evidence="13 14">CBS 109695</strain>
    </source>
</reference>
<dbReference type="SUPFAM" id="SSF52540">
    <property type="entry name" value="P-loop containing nucleoside triphosphate hydrolases"/>
    <property type="match status" value="1"/>
</dbReference>
<dbReference type="GO" id="GO:0043531">
    <property type="term" value="F:ADP binding"/>
    <property type="evidence" value="ECO:0007669"/>
    <property type="project" value="InterPro"/>
</dbReference>
<keyword evidence="5" id="KW-0677">Repeat</keyword>
<dbReference type="AlphaFoldDB" id="A0A165XV63"/>
<dbReference type="GO" id="GO:0005874">
    <property type="term" value="C:microtubule"/>
    <property type="evidence" value="ECO:0007669"/>
    <property type="project" value="UniProtKB-KW"/>
</dbReference>
<keyword evidence="6 10" id="KW-0802">TPR repeat</keyword>
<keyword evidence="8" id="KW-0505">Motor protein</keyword>
<dbReference type="GO" id="GO:0019894">
    <property type="term" value="F:kinesin binding"/>
    <property type="evidence" value="ECO:0007669"/>
    <property type="project" value="TreeGrafter"/>
</dbReference>
<organism evidence="13 14">
    <name type="scientific">Athelia psychrophila</name>
    <dbReference type="NCBI Taxonomy" id="1759441"/>
    <lineage>
        <taxon>Eukaryota</taxon>
        <taxon>Fungi</taxon>
        <taxon>Dikarya</taxon>
        <taxon>Basidiomycota</taxon>
        <taxon>Agaricomycotina</taxon>
        <taxon>Agaricomycetes</taxon>
        <taxon>Agaricomycetidae</taxon>
        <taxon>Atheliales</taxon>
        <taxon>Atheliaceae</taxon>
        <taxon>Athelia</taxon>
    </lineage>
</organism>
<proteinExistence type="inferred from homology"/>
<dbReference type="GO" id="GO:0005871">
    <property type="term" value="C:kinesin complex"/>
    <property type="evidence" value="ECO:0007669"/>
    <property type="project" value="InterPro"/>
</dbReference>
<evidence type="ECO:0000256" key="4">
    <source>
        <dbReference type="ARBA" id="ARBA00022701"/>
    </source>
</evidence>
<dbReference type="Pfam" id="PF13374">
    <property type="entry name" value="TPR_10"/>
    <property type="match status" value="1"/>
</dbReference>
<protein>
    <submittedName>
        <fullName evidence="13">Uncharacterized protein</fullName>
    </submittedName>
</protein>
<dbReference type="Pfam" id="PF24809">
    <property type="entry name" value="DUF7708"/>
    <property type="match status" value="1"/>
</dbReference>
<evidence type="ECO:0000256" key="7">
    <source>
        <dbReference type="ARBA" id="ARBA00023054"/>
    </source>
</evidence>
<dbReference type="GO" id="GO:0005737">
    <property type="term" value="C:cytoplasm"/>
    <property type="evidence" value="ECO:0007669"/>
    <property type="project" value="TreeGrafter"/>
</dbReference>
<dbReference type="OrthoDB" id="10260758at2759"/>
<dbReference type="PROSITE" id="PS50005">
    <property type="entry name" value="TPR"/>
    <property type="match status" value="1"/>
</dbReference>
<evidence type="ECO:0000256" key="9">
    <source>
        <dbReference type="ARBA" id="ARBA00023212"/>
    </source>
</evidence>
<evidence type="ECO:0000313" key="13">
    <source>
        <dbReference type="EMBL" id="KZP08930.1"/>
    </source>
</evidence>
<comment type="similarity">
    <text evidence="2">Belongs to the kinesin light chain family.</text>
</comment>
<dbReference type="GO" id="GO:0007018">
    <property type="term" value="P:microtubule-based movement"/>
    <property type="evidence" value="ECO:0007669"/>
    <property type="project" value="TreeGrafter"/>
</dbReference>
<dbReference type="STRING" id="436010.A0A165XV63"/>
<dbReference type="Pfam" id="PF00931">
    <property type="entry name" value="NB-ARC"/>
    <property type="match status" value="1"/>
</dbReference>
<dbReference type="Pfam" id="PF13424">
    <property type="entry name" value="TPR_12"/>
    <property type="match status" value="3"/>
</dbReference>
<feature type="domain" description="DUF7708" evidence="12">
    <location>
        <begin position="82"/>
        <end position="222"/>
    </location>
</feature>
<dbReference type="InterPro" id="IPR011990">
    <property type="entry name" value="TPR-like_helical_dom_sf"/>
</dbReference>
<comment type="subcellular location">
    <subcellularLocation>
        <location evidence="1">Cytoplasm</location>
        <location evidence="1">Cytoskeleton</location>
    </subcellularLocation>
</comment>
<dbReference type="Gene3D" id="3.40.50.300">
    <property type="entry name" value="P-loop containing nucleotide triphosphate hydrolases"/>
    <property type="match status" value="1"/>
</dbReference>
<feature type="domain" description="NB-ARC" evidence="11">
    <location>
        <begin position="304"/>
        <end position="457"/>
    </location>
</feature>